<dbReference type="EMBL" id="MSFI01000012">
    <property type="protein sequence ID" value="OMP67045.1"/>
    <property type="molecule type" value="Genomic_DNA"/>
</dbReference>
<dbReference type="Proteomes" id="UP000188613">
    <property type="component" value="Unassembled WGS sequence"/>
</dbReference>
<evidence type="ECO:0000313" key="1">
    <source>
        <dbReference type="EMBL" id="OMP67045.1"/>
    </source>
</evidence>
<keyword evidence="2" id="KW-1185">Reference proteome</keyword>
<reference evidence="1 2" key="1">
    <citation type="submission" date="2016-12" db="EMBL/GenBank/DDBJ databases">
        <title>Domibacillus sp. SAB 38T whole genome sequencing.</title>
        <authorList>
            <person name="Verma A."/>
            <person name="Ojha A.K."/>
            <person name="Krishnamurthi S."/>
        </authorList>
    </citation>
    <scope>NUCLEOTIDE SEQUENCE [LARGE SCALE GENOMIC DNA]</scope>
    <source>
        <strain evidence="1 2">SAB 38</strain>
    </source>
</reference>
<dbReference type="AlphaFoldDB" id="A0A1V2A7R8"/>
<organism evidence="1 2">
    <name type="scientific">Domibacillus epiphyticus</name>
    <dbReference type="NCBI Taxonomy" id="1714355"/>
    <lineage>
        <taxon>Bacteria</taxon>
        <taxon>Bacillati</taxon>
        <taxon>Bacillota</taxon>
        <taxon>Bacilli</taxon>
        <taxon>Bacillales</taxon>
        <taxon>Bacillaceae</taxon>
        <taxon>Domibacillus</taxon>
    </lineage>
</organism>
<sequence length="187" mass="21983">MTFEQVLDIATKFNGVIGAVIGSMSTLIITHILKNTGRVYVNIAKAEKKYMRQEQGKQKYAVYDINQATESDFVIDVEFYNSSEIFKSVKNFIVQFYDEKNQPFYNHPLNDKKMRNGQFKPIDHPADYYNLEPKKLQKLSFCFFMDHDIEVLKHTHKIGIEYGIVKRKSLKTKTVKIKNIDFKFNDY</sequence>
<protein>
    <submittedName>
        <fullName evidence="1">Uncharacterized protein</fullName>
    </submittedName>
</protein>
<comment type="caution">
    <text evidence="1">The sequence shown here is derived from an EMBL/GenBank/DDBJ whole genome shotgun (WGS) entry which is preliminary data.</text>
</comment>
<gene>
    <name evidence="1" type="ORF">BTO28_08650</name>
</gene>
<dbReference type="RefSeq" id="WP_076765303.1">
    <property type="nucleotide sequence ID" value="NZ_MSFI01000012.1"/>
</dbReference>
<name>A0A1V2A7R8_9BACI</name>
<proteinExistence type="predicted"/>
<evidence type="ECO:0000313" key="2">
    <source>
        <dbReference type="Proteomes" id="UP000188613"/>
    </source>
</evidence>
<accession>A0A1V2A7R8</accession>
<dbReference type="OrthoDB" id="287181at186817"/>
<dbReference type="STRING" id="1714355.BTO28_08650"/>